<feature type="domain" description="RES" evidence="1">
    <location>
        <begin position="209"/>
        <end position="366"/>
    </location>
</feature>
<evidence type="ECO:0000313" key="3">
    <source>
        <dbReference type="Proteomes" id="UP001148184"/>
    </source>
</evidence>
<dbReference type="SMART" id="SM00953">
    <property type="entry name" value="RES"/>
    <property type="match status" value="1"/>
</dbReference>
<dbReference type="RefSeq" id="WP_273895014.1">
    <property type="nucleotide sequence ID" value="NZ_JAMDGP010000043.1"/>
</dbReference>
<accession>A0ABT5PDJ6</accession>
<proteinExistence type="predicted"/>
<evidence type="ECO:0000313" key="2">
    <source>
        <dbReference type="EMBL" id="MDD1016379.1"/>
    </source>
</evidence>
<evidence type="ECO:0000259" key="1">
    <source>
        <dbReference type="SMART" id="SM00953"/>
    </source>
</evidence>
<organism evidence="2 3">
    <name type="scientific">Pseudomonas rubra</name>
    <dbReference type="NCBI Taxonomy" id="2942627"/>
    <lineage>
        <taxon>Bacteria</taxon>
        <taxon>Pseudomonadati</taxon>
        <taxon>Pseudomonadota</taxon>
        <taxon>Gammaproteobacteria</taxon>
        <taxon>Pseudomonadales</taxon>
        <taxon>Pseudomonadaceae</taxon>
        <taxon>Pseudomonas</taxon>
    </lineage>
</organism>
<name>A0ABT5PDJ6_9PSED</name>
<gene>
    <name evidence="2" type="ORF">M5G17_22100</name>
</gene>
<dbReference type="InterPro" id="IPR014914">
    <property type="entry name" value="RES_dom"/>
</dbReference>
<comment type="caution">
    <text evidence="2">The sequence shown here is derived from an EMBL/GenBank/DDBJ whole genome shotgun (WGS) entry which is preliminary data.</text>
</comment>
<dbReference type="EMBL" id="JAMDGZ010000052">
    <property type="protein sequence ID" value="MDD1016379.1"/>
    <property type="molecule type" value="Genomic_DNA"/>
</dbReference>
<keyword evidence="3" id="KW-1185">Reference proteome</keyword>
<dbReference type="Proteomes" id="UP001148184">
    <property type="component" value="Unassembled WGS sequence"/>
</dbReference>
<sequence>MQLFEDEDSRGYICIDCLDDSLLKSMFSNQPNKPCRVCQHSEYPAVRVQRLVTSLLRVIPERFAHVQITQGEQSGQSLAQVVECVIACPGTALSEEMAAMLIEHDGSFFHEGASYCRIPGELDTASDRSVFLANRWQSIADELTHRQRFFNDRAQTFFAKLFEEATQAIRQSLFDRNPAVTTLLKQGKQLYRARRFDHDTDFTNFQKDPGLHLGAPPKQRAGDNRMNCAGISLFYAAQDIATSIAEIRPSVGDRIALARFRTTRPLKLFDFTGLDRPREHQRVSDFSSNYEERRILQALLNDLHRLIARPVRRDSSHYIVTQAMAEYLNHKHEEAFDGIKFSSSQNAGGVNIVLFAERAESSGQAVAEWEPVFPVAFDDRLCQHQVKAVQYQGDW</sequence>
<dbReference type="Pfam" id="PF08808">
    <property type="entry name" value="RES"/>
    <property type="match status" value="1"/>
</dbReference>
<protein>
    <submittedName>
        <fullName evidence="2">RES family NAD+ phosphorylase</fullName>
    </submittedName>
</protein>
<reference evidence="2 3" key="1">
    <citation type="submission" date="2022-05" db="EMBL/GenBank/DDBJ databases">
        <title>Novel Pseudomonas spp. Isolated from a Rainbow Trout Aquaculture Facility.</title>
        <authorList>
            <person name="Testerman T."/>
            <person name="Graf J."/>
        </authorList>
    </citation>
    <scope>NUCLEOTIDE SEQUENCE [LARGE SCALE GENOMIC DNA]</scope>
    <source>
        <strain evidence="2 3">ID1025</strain>
    </source>
</reference>